<dbReference type="Pfam" id="PF01679">
    <property type="entry name" value="Pmp3"/>
    <property type="match status" value="1"/>
</dbReference>
<name>A0A4T0VG86_9PEZI</name>
<comment type="caution">
    <text evidence="8">The sequence shown here is derived from an EMBL/GenBank/DDBJ whole genome shotgun (WGS) entry which is preliminary data.</text>
</comment>
<evidence type="ECO:0000256" key="6">
    <source>
        <dbReference type="SAM" id="MobiDB-lite"/>
    </source>
</evidence>
<dbReference type="AlphaFoldDB" id="A0A4T0VG86"/>
<gene>
    <name evidence="8" type="ORF">CH35J_011269</name>
</gene>
<organism evidence="8 9">
    <name type="scientific">Colletotrichum higginsianum</name>
    <dbReference type="NCBI Taxonomy" id="80884"/>
    <lineage>
        <taxon>Eukaryota</taxon>
        <taxon>Fungi</taxon>
        <taxon>Dikarya</taxon>
        <taxon>Ascomycota</taxon>
        <taxon>Pezizomycotina</taxon>
        <taxon>Sordariomycetes</taxon>
        <taxon>Hypocreomycetidae</taxon>
        <taxon>Glomerellales</taxon>
        <taxon>Glomerellaceae</taxon>
        <taxon>Colletotrichum</taxon>
        <taxon>Colletotrichum destructivum species complex</taxon>
    </lineage>
</organism>
<feature type="region of interest" description="Disordered" evidence="6">
    <location>
        <begin position="35"/>
        <end position="54"/>
    </location>
</feature>
<comment type="subcellular location">
    <subcellularLocation>
        <location evidence="1">Membrane</location>
    </subcellularLocation>
</comment>
<keyword evidence="3 7" id="KW-0812">Transmembrane</keyword>
<evidence type="ECO:0000256" key="7">
    <source>
        <dbReference type="SAM" id="Phobius"/>
    </source>
</evidence>
<proteinExistence type="inferred from homology"/>
<feature type="compositionally biased region" description="Low complexity" evidence="6">
    <location>
        <begin position="8"/>
        <end position="21"/>
    </location>
</feature>
<feature type="compositionally biased region" description="Low complexity" evidence="6">
    <location>
        <begin position="39"/>
        <end position="54"/>
    </location>
</feature>
<feature type="region of interest" description="Disordered" evidence="6">
    <location>
        <begin position="1"/>
        <end position="21"/>
    </location>
</feature>
<dbReference type="InterPro" id="IPR000612">
    <property type="entry name" value="PMP3"/>
</dbReference>
<evidence type="ECO:0000256" key="4">
    <source>
        <dbReference type="ARBA" id="ARBA00022989"/>
    </source>
</evidence>
<keyword evidence="5 7" id="KW-0472">Membrane</keyword>
<dbReference type="OrthoDB" id="2802411at2759"/>
<feature type="region of interest" description="Disordered" evidence="6">
    <location>
        <begin position="145"/>
        <end position="165"/>
    </location>
</feature>
<evidence type="ECO:0000256" key="2">
    <source>
        <dbReference type="ARBA" id="ARBA00009530"/>
    </source>
</evidence>
<evidence type="ECO:0000256" key="5">
    <source>
        <dbReference type="ARBA" id="ARBA00023136"/>
    </source>
</evidence>
<dbReference type="GO" id="GO:0016020">
    <property type="term" value="C:membrane"/>
    <property type="evidence" value="ECO:0007669"/>
    <property type="project" value="UniProtKB-SubCell"/>
</dbReference>
<evidence type="ECO:0008006" key="10">
    <source>
        <dbReference type="Google" id="ProtNLM"/>
    </source>
</evidence>
<evidence type="ECO:0000313" key="8">
    <source>
        <dbReference type="EMBL" id="TIC90867.1"/>
    </source>
</evidence>
<evidence type="ECO:0000313" key="9">
    <source>
        <dbReference type="Proteomes" id="UP000305883"/>
    </source>
</evidence>
<reference evidence="8 9" key="1">
    <citation type="journal article" date="2019" name="Genome Biol. Evol.">
        <title>Genomic Plasticity Mediated by Transposable Elements in the Plant Pathogenic Fungus Colletotrichum higginsianum.</title>
        <authorList>
            <person name="Tsushima A."/>
            <person name="Gan P."/>
            <person name="Kumakura N."/>
            <person name="Narusaka M."/>
            <person name="Takano Y."/>
            <person name="Narusaka Y."/>
            <person name="Shirasu K."/>
        </authorList>
    </citation>
    <scope>NUCLEOTIDE SEQUENCE [LARGE SCALE GENOMIC DNA]</scope>
    <source>
        <strain evidence="8 9">MAFF305635-RFP</strain>
    </source>
</reference>
<keyword evidence="4 7" id="KW-1133">Transmembrane helix</keyword>
<evidence type="ECO:0000256" key="1">
    <source>
        <dbReference type="ARBA" id="ARBA00004370"/>
    </source>
</evidence>
<evidence type="ECO:0000256" key="3">
    <source>
        <dbReference type="ARBA" id="ARBA00022692"/>
    </source>
</evidence>
<feature type="transmembrane region" description="Helical" evidence="7">
    <location>
        <begin position="103"/>
        <end position="125"/>
    </location>
</feature>
<protein>
    <recommendedName>
        <fullName evidence="10">Plasma membrane proteolipid 3</fullName>
    </recommendedName>
</protein>
<dbReference type="EMBL" id="MWPZ01000010">
    <property type="protein sequence ID" value="TIC90867.1"/>
    <property type="molecule type" value="Genomic_DNA"/>
</dbReference>
<sequence>MASSTGIPSSPSRLSKSASLRGLWSDTQSNLTRLLRANPSRSPPSSGRSTVSRSSSAIRFEISLPRRPGVPASRCCSKGTFVAIACPPLAVYHMHHDWNDRRVWLAVALTLGGWIPGVVYALLVYSARPTSPYYWHTAERSTSVAAQGSSRRPSKPSRKMGCQVA</sequence>
<comment type="similarity">
    <text evidence="2">Belongs to the UPF0057 (PMP3) family.</text>
</comment>
<accession>A0A4T0VG86</accession>
<dbReference type="Proteomes" id="UP000305883">
    <property type="component" value="Unassembled WGS sequence"/>
</dbReference>